<gene>
    <name evidence="2" type="ORF">J2851_006881</name>
</gene>
<name>A0ABS4SWX6_9PROT</name>
<keyword evidence="3" id="KW-1185">Reference proteome</keyword>
<reference evidence="2 3" key="1">
    <citation type="submission" date="2021-03" db="EMBL/GenBank/DDBJ databases">
        <title>Genomic Encyclopedia of Type Strains, Phase III (KMG-III): the genomes of soil and plant-associated and newly described type strains.</title>
        <authorList>
            <person name="Whitman W."/>
        </authorList>
    </citation>
    <scope>NUCLEOTIDE SEQUENCE [LARGE SCALE GENOMIC DNA]</scope>
    <source>
        <strain evidence="2 3">IMMIB AFH-6</strain>
    </source>
</reference>
<comment type="caution">
    <text evidence="2">The sequence shown here is derived from an EMBL/GenBank/DDBJ whole genome shotgun (WGS) entry which is preliminary data.</text>
</comment>
<accession>A0ABS4SWX6</accession>
<organism evidence="2 3">
    <name type="scientific">Azospirillum rugosum</name>
    <dbReference type="NCBI Taxonomy" id="416170"/>
    <lineage>
        <taxon>Bacteria</taxon>
        <taxon>Pseudomonadati</taxon>
        <taxon>Pseudomonadota</taxon>
        <taxon>Alphaproteobacteria</taxon>
        <taxon>Rhodospirillales</taxon>
        <taxon>Azospirillaceae</taxon>
        <taxon>Azospirillum</taxon>
    </lineage>
</organism>
<protein>
    <submittedName>
        <fullName evidence="2">Signal transduction histidine kinase</fullName>
    </submittedName>
</protein>
<keyword evidence="2" id="KW-0418">Kinase</keyword>
<feature type="domain" description="Histidine kinase/HSP90-like ATPase" evidence="1">
    <location>
        <begin position="34"/>
        <end position="86"/>
    </location>
</feature>
<dbReference type="InterPro" id="IPR003594">
    <property type="entry name" value="HATPase_dom"/>
</dbReference>
<dbReference type="InterPro" id="IPR036890">
    <property type="entry name" value="HATPase_C_sf"/>
</dbReference>
<evidence type="ECO:0000313" key="2">
    <source>
        <dbReference type="EMBL" id="MBP2297062.1"/>
    </source>
</evidence>
<dbReference type="Proteomes" id="UP000781958">
    <property type="component" value="Unassembled WGS sequence"/>
</dbReference>
<dbReference type="GO" id="GO:0016301">
    <property type="term" value="F:kinase activity"/>
    <property type="evidence" value="ECO:0007669"/>
    <property type="project" value="UniProtKB-KW"/>
</dbReference>
<dbReference type="RefSeq" id="WP_209773229.1">
    <property type="nucleotide sequence ID" value="NZ_JAGINP010000039.1"/>
</dbReference>
<evidence type="ECO:0000259" key="1">
    <source>
        <dbReference type="Pfam" id="PF02518"/>
    </source>
</evidence>
<sequence>MHFPRAEPASRKALHADIRNSRLRSTESKKLLIDLTPLGRMVCNLVENAIKHTDRSGMLIACREANGCLEIAVTDTGHGTPAEHLTWIEEECKRLRNAALSGMR</sequence>
<evidence type="ECO:0000313" key="3">
    <source>
        <dbReference type="Proteomes" id="UP000781958"/>
    </source>
</evidence>
<dbReference type="SUPFAM" id="SSF55874">
    <property type="entry name" value="ATPase domain of HSP90 chaperone/DNA topoisomerase II/histidine kinase"/>
    <property type="match status" value="1"/>
</dbReference>
<dbReference type="Gene3D" id="3.30.565.10">
    <property type="entry name" value="Histidine kinase-like ATPase, C-terminal domain"/>
    <property type="match status" value="1"/>
</dbReference>
<proteinExistence type="predicted"/>
<dbReference type="Pfam" id="PF02518">
    <property type="entry name" value="HATPase_c"/>
    <property type="match status" value="1"/>
</dbReference>
<dbReference type="EMBL" id="JAGINP010000039">
    <property type="protein sequence ID" value="MBP2297062.1"/>
    <property type="molecule type" value="Genomic_DNA"/>
</dbReference>
<keyword evidence="2" id="KW-0808">Transferase</keyword>